<protein>
    <submittedName>
        <fullName evidence="2">Uncharacterized protein</fullName>
    </submittedName>
</protein>
<sequence>MLFDVNRWFLVGSEDLDFGFEHNKAALTFPSASFTQDNRRRSSNSIITLAKLNEVFDASKFNEKTFTLNYFKVPVVIAGLIYMCATIFASATYLAVSQRNLANDYWWSGFNATGGLTYLGNWFNIQLQLRPLNSTFVQLDSSSYADLQVYNGTVSTGVASSTTYADYRQYEDLSDLSKAIAGLRSMDACNVPYLSTQYCFVDFKKRWSLANSDELNGVHSILLEMPLTFLSQFCETWIGIDGQAAGKLNLTMPLALC</sequence>
<keyword evidence="1" id="KW-0812">Transmembrane</keyword>
<dbReference type="AlphaFoldDB" id="A0A1V9YW48"/>
<evidence type="ECO:0000256" key="1">
    <source>
        <dbReference type="SAM" id="Phobius"/>
    </source>
</evidence>
<proteinExistence type="predicted"/>
<evidence type="ECO:0000313" key="3">
    <source>
        <dbReference type="Proteomes" id="UP000243217"/>
    </source>
</evidence>
<organism evidence="2 3">
    <name type="scientific">Thraustotheca clavata</name>
    <dbReference type="NCBI Taxonomy" id="74557"/>
    <lineage>
        <taxon>Eukaryota</taxon>
        <taxon>Sar</taxon>
        <taxon>Stramenopiles</taxon>
        <taxon>Oomycota</taxon>
        <taxon>Saprolegniomycetes</taxon>
        <taxon>Saprolegniales</taxon>
        <taxon>Achlyaceae</taxon>
        <taxon>Thraustotheca</taxon>
    </lineage>
</organism>
<keyword evidence="1" id="KW-0472">Membrane</keyword>
<dbReference type="OrthoDB" id="78168at2759"/>
<keyword evidence="3" id="KW-1185">Reference proteome</keyword>
<dbReference type="Proteomes" id="UP000243217">
    <property type="component" value="Unassembled WGS sequence"/>
</dbReference>
<gene>
    <name evidence="2" type="ORF">THRCLA_22594</name>
</gene>
<dbReference type="EMBL" id="JNBS01002601">
    <property type="protein sequence ID" value="OQR90054.1"/>
    <property type="molecule type" value="Genomic_DNA"/>
</dbReference>
<reference evidence="2 3" key="1">
    <citation type="journal article" date="2014" name="Genome Biol. Evol.">
        <title>The secreted proteins of Achlya hypogyna and Thraustotheca clavata identify the ancestral oomycete secretome and reveal gene acquisitions by horizontal gene transfer.</title>
        <authorList>
            <person name="Misner I."/>
            <person name="Blouin N."/>
            <person name="Leonard G."/>
            <person name="Richards T.A."/>
            <person name="Lane C.E."/>
        </authorList>
    </citation>
    <scope>NUCLEOTIDE SEQUENCE [LARGE SCALE GENOMIC DNA]</scope>
    <source>
        <strain evidence="2 3">ATCC 34112</strain>
    </source>
</reference>
<name>A0A1V9YW48_9STRA</name>
<feature type="transmembrane region" description="Helical" evidence="1">
    <location>
        <begin position="75"/>
        <end position="96"/>
    </location>
</feature>
<accession>A0A1V9YW48</accession>
<evidence type="ECO:0000313" key="2">
    <source>
        <dbReference type="EMBL" id="OQR90054.1"/>
    </source>
</evidence>
<keyword evidence="1" id="KW-1133">Transmembrane helix</keyword>
<comment type="caution">
    <text evidence="2">The sequence shown here is derived from an EMBL/GenBank/DDBJ whole genome shotgun (WGS) entry which is preliminary data.</text>
</comment>